<dbReference type="Gene3D" id="3.30.70.270">
    <property type="match status" value="2"/>
</dbReference>
<feature type="compositionally biased region" description="Low complexity" evidence="1">
    <location>
        <begin position="289"/>
        <end position="301"/>
    </location>
</feature>
<dbReference type="FunFam" id="3.30.70.270:FF:000020">
    <property type="entry name" value="Transposon Tf2-6 polyprotein-like Protein"/>
    <property type="match status" value="1"/>
</dbReference>
<feature type="region of interest" description="Disordered" evidence="1">
    <location>
        <begin position="261"/>
        <end position="305"/>
    </location>
</feature>
<comment type="caution">
    <text evidence="4">The sequence shown here is derived from an EMBL/GenBank/DDBJ whole genome shotgun (WGS) entry which is preliminary data.</text>
</comment>
<dbReference type="InterPro" id="IPR043128">
    <property type="entry name" value="Rev_trsase/Diguanyl_cyclase"/>
</dbReference>
<feature type="region of interest" description="Disordered" evidence="1">
    <location>
        <begin position="71"/>
        <end position="117"/>
    </location>
</feature>
<dbReference type="PANTHER" id="PTHR33064:SF39">
    <property type="match status" value="1"/>
</dbReference>
<evidence type="ECO:0000256" key="1">
    <source>
        <dbReference type="SAM" id="MobiDB-lite"/>
    </source>
</evidence>
<accession>A0A6L2KZ53</accession>
<name>A0A6L2KZ53_TANCI</name>
<dbReference type="InterPro" id="IPR041577">
    <property type="entry name" value="RT_RNaseH_2"/>
</dbReference>
<dbReference type="PANTHER" id="PTHR33064">
    <property type="entry name" value="POL PROTEIN"/>
    <property type="match status" value="1"/>
</dbReference>
<feature type="domain" description="Reverse transcriptase/retrotransposon-derived protein RNase H-like" evidence="2">
    <location>
        <begin position="649"/>
        <end position="693"/>
    </location>
</feature>
<dbReference type="InterPro" id="IPR043502">
    <property type="entry name" value="DNA/RNA_pol_sf"/>
</dbReference>
<gene>
    <name evidence="3" type="ORF">Tci_018314</name>
    <name evidence="4" type="ORF">Tci_026058</name>
</gene>
<protein>
    <recommendedName>
        <fullName evidence="2">Reverse transcriptase/retrotransposon-derived protein RNase H-like domain-containing protein</fullName>
    </recommendedName>
</protein>
<dbReference type="SUPFAM" id="SSF56672">
    <property type="entry name" value="DNA/RNA polymerases"/>
    <property type="match status" value="2"/>
</dbReference>
<evidence type="ECO:0000259" key="2">
    <source>
        <dbReference type="Pfam" id="PF17919"/>
    </source>
</evidence>
<feature type="compositionally biased region" description="Basic and acidic residues" evidence="1">
    <location>
        <begin position="72"/>
        <end position="99"/>
    </location>
</feature>
<evidence type="ECO:0000313" key="4">
    <source>
        <dbReference type="EMBL" id="GEU54080.1"/>
    </source>
</evidence>
<dbReference type="Pfam" id="PF17919">
    <property type="entry name" value="RT_RNaseH_2"/>
    <property type="match status" value="1"/>
</dbReference>
<evidence type="ECO:0000313" key="3">
    <source>
        <dbReference type="EMBL" id="GEU46336.1"/>
    </source>
</evidence>
<dbReference type="EMBL" id="BKCJ010003274">
    <property type="protein sequence ID" value="GEU54080.1"/>
    <property type="molecule type" value="Genomic_DNA"/>
</dbReference>
<dbReference type="InterPro" id="IPR051320">
    <property type="entry name" value="Viral_Replic_Matur_Polypro"/>
</dbReference>
<proteinExistence type="predicted"/>
<organism evidence="4">
    <name type="scientific">Tanacetum cinerariifolium</name>
    <name type="common">Dalmatian daisy</name>
    <name type="synonym">Chrysanthemum cinerariifolium</name>
    <dbReference type="NCBI Taxonomy" id="118510"/>
    <lineage>
        <taxon>Eukaryota</taxon>
        <taxon>Viridiplantae</taxon>
        <taxon>Streptophyta</taxon>
        <taxon>Embryophyta</taxon>
        <taxon>Tracheophyta</taxon>
        <taxon>Spermatophyta</taxon>
        <taxon>Magnoliopsida</taxon>
        <taxon>eudicotyledons</taxon>
        <taxon>Gunneridae</taxon>
        <taxon>Pentapetalae</taxon>
        <taxon>asterids</taxon>
        <taxon>campanulids</taxon>
        <taxon>Asterales</taxon>
        <taxon>Asteraceae</taxon>
        <taxon>Asteroideae</taxon>
        <taxon>Anthemideae</taxon>
        <taxon>Anthemidinae</taxon>
        <taxon>Tanacetum</taxon>
    </lineage>
</organism>
<dbReference type="AlphaFoldDB" id="A0A6L2KZ53"/>
<sequence length="807" mass="92764">MVGSDIDGYTARFHELARLVPHMVTPESQHVNHYIWGLAPEIKPYVTSSEHAIIQGAVSMANCLTTNGIKDGLSKKKENARNKKRSNDQNKNRGRDDRNKRQRNGGNFALTVPEQGQGQRQYAGMDWLSKQRAKIVCYEKIVQISLSNEDILEVHGERLPPSREVEFCMDLILRAMPVAKSPYRLAPMKMQELRFIANFLKILRPLTLLTQRNKRFEWSDEKKNTFQTLIDMLCDAPIMALPKGTYDFAVYYDASNQGNGYHQRDKIQAKPDKIEHETKSVEKSKVKKVNQSQPSQSQSKKQSPELTLRVNNEAVTFNLDQTSRYSANYNDMTANRIDIIDMACKEYSQEVLGFFDVIAMIFFSRKSMLSSLLKMIHFHQKLITLIMTRRGTFILFKAFLNNDPSLPPPNQGMYLPQVRKELKIYEAKNDKSLVDEPPEVELKDLPPHLEYIFLEGNDKLPVIIAKDLSVKEKTTLIKVLKSHKQAISWKLFDIKGIDPEFYTHKILIEDDFEPAIKKRPHLGILTERLPTVACLLAYAMHRARSKGVMAIFNDMIEKRWKSSWTTSWFLGIHLELVSPIWKRCLSGNGIEVDKAKVDVIAKLPHPTTVKCIHNFLGHADFYQEFIQDFSKIARSMTHLLEKDTLFFFSNERIEAFQTLKKKLTEAPILFAPDWDLPFKLMYDASDFAIGLELPVPSSVIAVCTSAMTSLQRSCLSMVSLTVWLPRITLKQVGSRSIKPWFKKNLSKLKTRWSGPFTITQVFPYVTVKLSQTDGPNFKVNGHRLKHYFGEDIPKMVVLDLQTFLKDH</sequence>
<feature type="compositionally biased region" description="Basic and acidic residues" evidence="1">
    <location>
        <begin position="262"/>
        <end position="284"/>
    </location>
</feature>
<reference evidence="4" key="1">
    <citation type="journal article" date="2019" name="Sci. Rep.">
        <title>Draft genome of Tanacetum cinerariifolium, the natural source of mosquito coil.</title>
        <authorList>
            <person name="Yamashiro T."/>
            <person name="Shiraishi A."/>
            <person name="Satake H."/>
            <person name="Nakayama K."/>
        </authorList>
    </citation>
    <scope>NUCLEOTIDE SEQUENCE</scope>
</reference>
<dbReference type="EMBL" id="BKCJ010002112">
    <property type="protein sequence ID" value="GEU46336.1"/>
    <property type="molecule type" value="Genomic_DNA"/>
</dbReference>